<keyword evidence="3" id="KW-1185">Reference proteome</keyword>
<evidence type="ECO:0000313" key="2">
    <source>
        <dbReference type="EMBL" id="RZC56029.1"/>
    </source>
</evidence>
<dbReference type="AlphaFoldDB" id="A0A4Y7J8I2"/>
<accession>A0A4Y7J8I2</accession>
<feature type="region of interest" description="Disordered" evidence="1">
    <location>
        <begin position="1"/>
        <end position="20"/>
    </location>
</feature>
<evidence type="ECO:0000256" key="1">
    <source>
        <dbReference type="SAM" id="MobiDB-lite"/>
    </source>
</evidence>
<dbReference type="EMBL" id="CM010717">
    <property type="protein sequence ID" value="RZC56029.1"/>
    <property type="molecule type" value="Genomic_DNA"/>
</dbReference>
<evidence type="ECO:0000313" key="3">
    <source>
        <dbReference type="Proteomes" id="UP000316621"/>
    </source>
</evidence>
<proteinExistence type="predicted"/>
<dbReference type="Proteomes" id="UP000316621">
    <property type="component" value="Chromosome 3"/>
</dbReference>
<name>A0A4Y7J8I2_PAPSO</name>
<feature type="compositionally biased region" description="Acidic residues" evidence="1">
    <location>
        <begin position="9"/>
        <end position="20"/>
    </location>
</feature>
<sequence length="67" mass="7229">MLPTSTEATADDDDDDDGEWDLNTIEAMNGTADALSAAADASTELWQAQKRLSDIKIVLILFGKQNT</sequence>
<organism evidence="2 3">
    <name type="scientific">Papaver somniferum</name>
    <name type="common">Opium poppy</name>
    <dbReference type="NCBI Taxonomy" id="3469"/>
    <lineage>
        <taxon>Eukaryota</taxon>
        <taxon>Viridiplantae</taxon>
        <taxon>Streptophyta</taxon>
        <taxon>Embryophyta</taxon>
        <taxon>Tracheophyta</taxon>
        <taxon>Spermatophyta</taxon>
        <taxon>Magnoliopsida</taxon>
        <taxon>Ranunculales</taxon>
        <taxon>Papaveraceae</taxon>
        <taxon>Papaveroideae</taxon>
        <taxon>Papaver</taxon>
    </lineage>
</organism>
<protein>
    <submittedName>
        <fullName evidence="2">Uncharacterized protein</fullName>
    </submittedName>
</protein>
<reference evidence="2 3" key="1">
    <citation type="journal article" date="2018" name="Science">
        <title>The opium poppy genome and morphinan production.</title>
        <authorList>
            <person name="Guo L."/>
            <person name="Winzer T."/>
            <person name="Yang X."/>
            <person name="Li Y."/>
            <person name="Ning Z."/>
            <person name="He Z."/>
            <person name="Teodor R."/>
            <person name="Lu Y."/>
            <person name="Bowser T.A."/>
            <person name="Graham I.A."/>
            <person name="Ye K."/>
        </authorList>
    </citation>
    <scope>NUCLEOTIDE SEQUENCE [LARGE SCALE GENOMIC DNA]</scope>
    <source>
        <strain evidence="3">cv. HN1</strain>
        <tissue evidence="2">Leaves</tissue>
    </source>
</reference>
<dbReference type="Gramene" id="RZC56029">
    <property type="protein sequence ID" value="RZC56029"/>
    <property type="gene ID" value="C5167_014881"/>
</dbReference>
<gene>
    <name evidence="2" type="ORF">C5167_014881</name>
</gene>